<accession>G4YX74</accession>
<keyword evidence="12" id="KW-0670">Pyruvate</keyword>
<dbReference type="Pfam" id="PF00224">
    <property type="entry name" value="PK"/>
    <property type="match status" value="2"/>
</dbReference>
<keyword evidence="6" id="KW-0479">Metal-binding</keyword>
<evidence type="ECO:0000313" key="14">
    <source>
        <dbReference type="EMBL" id="EGZ25642.1"/>
    </source>
</evidence>
<evidence type="ECO:0000256" key="12">
    <source>
        <dbReference type="ARBA" id="ARBA00023317"/>
    </source>
</evidence>
<keyword evidence="8" id="KW-0418">Kinase</keyword>
<dbReference type="GO" id="GO:0004743">
    <property type="term" value="F:pyruvate kinase activity"/>
    <property type="evidence" value="ECO:0007669"/>
    <property type="project" value="UniProtKB-EC"/>
</dbReference>
<keyword evidence="11" id="KW-0324">Glycolysis</keyword>
<comment type="cofactor">
    <cofactor evidence="1">
        <name>K(+)</name>
        <dbReference type="ChEBI" id="CHEBI:29103"/>
    </cofactor>
</comment>
<evidence type="ECO:0000313" key="15">
    <source>
        <dbReference type="Proteomes" id="UP000002640"/>
    </source>
</evidence>
<evidence type="ECO:0000256" key="9">
    <source>
        <dbReference type="ARBA" id="ARBA00022840"/>
    </source>
</evidence>
<dbReference type="InterPro" id="IPR001697">
    <property type="entry name" value="Pyr_Knase"/>
</dbReference>
<protein>
    <recommendedName>
        <fullName evidence="4">pyruvate kinase</fullName>
        <ecNumber evidence="4">2.7.1.40</ecNumber>
    </recommendedName>
</protein>
<keyword evidence="9" id="KW-0067">ATP-binding</keyword>
<dbReference type="SUPFAM" id="SSF51621">
    <property type="entry name" value="Phosphoenolpyruvate/pyruvate domain"/>
    <property type="match status" value="1"/>
</dbReference>
<feature type="domain" description="Pyruvate kinase barrel" evidence="13">
    <location>
        <begin position="64"/>
        <end position="122"/>
    </location>
</feature>
<dbReference type="RefSeq" id="XP_009520930.1">
    <property type="nucleotide sequence ID" value="XM_009522635.1"/>
</dbReference>
<evidence type="ECO:0000256" key="2">
    <source>
        <dbReference type="ARBA" id="ARBA00004997"/>
    </source>
</evidence>
<reference evidence="14 15" key="1">
    <citation type="journal article" date="2006" name="Science">
        <title>Phytophthora genome sequences uncover evolutionary origins and mechanisms of pathogenesis.</title>
        <authorList>
            <person name="Tyler B.M."/>
            <person name="Tripathy S."/>
            <person name="Zhang X."/>
            <person name="Dehal P."/>
            <person name="Jiang R.H."/>
            <person name="Aerts A."/>
            <person name="Arredondo F.D."/>
            <person name="Baxter L."/>
            <person name="Bensasson D."/>
            <person name="Beynon J.L."/>
            <person name="Chapman J."/>
            <person name="Damasceno C.M."/>
            <person name="Dorrance A.E."/>
            <person name="Dou D."/>
            <person name="Dickerman A.W."/>
            <person name="Dubchak I.L."/>
            <person name="Garbelotto M."/>
            <person name="Gijzen M."/>
            <person name="Gordon S.G."/>
            <person name="Govers F."/>
            <person name="Grunwald N.J."/>
            <person name="Huang W."/>
            <person name="Ivors K.L."/>
            <person name="Jones R.W."/>
            <person name="Kamoun S."/>
            <person name="Krampis K."/>
            <person name="Lamour K.H."/>
            <person name="Lee M.K."/>
            <person name="McDonald W.H."/>
            <person name="Medina M."/>
            <person name="Meijer H.J."/>
            <person name="Nordberg E.K."/>
            <person name="Maclean D.J."/>
            <person name="Ospina-Giraldo M.D."/>
            <person name="Morris P.F."/>
            <person name="Phuntumart V."/>
            <person name="Putnam N.H."/>
            <person name="Rash S."/>
            <person name="Rose J.K."/>
            <person name="Sakihama Y."/>
            <person name="Salamov A.A."/>
            <person name="Savidor A."/>
            <person name="Scheuring C.F."/>
            <person name="Smith B.M."/>
            <person name="Sobral B.W."/>
            <person name="Terry A."/>
            <person name="Torto-Alalibo T.A."/>
            <person name="Win J."/>
            <person name="Xu Z."/>
            <person name="Zhang H."/>
            <person name="Grigoriev I.V."/>
            <person name="Rokhsar D.S."/>
            <person name="Boore J.L."/>
        </authorList>
    </citation>
    <scope>NUCLEOTIDE SEQUENCE [LARGE SCALE GENOMIC DNA]</scope>
    <source>
        <strain evidence="14 15">P6497</strain>
    </source>
</reference>
<evidence type="ECO:0000256" key="10">
    <source>
        <dbReference type="ARBA" id="ARBA00022842"/>
    </source>
</evidence>
<evidence type="ECO:0000256" key="7">
    <source>
        <dbReference type="ARBA" id="ARBA00022741"/>
    </source>
</evidence>
<evidence type="ECO:0000259" key="13">
    <source>
        <dbReference type="Pfam" id="PF00224"/>
    </source>
</evidence>
<sequence>MTEARFSGSIGVKRMRMFESKGNFNVDVRGFPDKSLKMLNDKRRHSPDKFAVAYQQLAETIKVGDTEIGIRKGVNLPDLIVELPALSEKDKRDLEWDVELDIDFIAASFICKASDVHEIRAFNFEEILEASGGIRCVEVTAQHVLAYQKMVVSRCNAVGKPANVATQMLEYTQNNLRLTRAKLVATMNMAVKEANDLLLQPTYRTKSQFDLRTSAVKTANEMHVQL</sequence>
<evidence type="ECO:0000256" key="6">
    <source>
        <dbReference type="ARBA" id="ARBA00022723"/>
    </source>
</evidence>
<dbReference type="AlphaFoldDB" id="G4YX74"/>
<dbReference type="InterPro" id="IPR015793">
    <property type="entry name" value="Pyrv_Knase_brl"/>
</dbReference>
<dbReference type="GeneID" id="20645469"/>
<comment type="similarity">
    <text evidence="3">Belongs to the pyruvate kinase family.</text>
</comment>
<dbReference type="UniPathway" id="UPA00109">
    <property type="reaction ID" value="UER00188"/>
</dbReference>
<dbReference type="KEGG" id="psoj:PHYSODRAFT_326633"/>
<dbReference type="InParanoid" id="G4YX74"/>
<dbReference type="EC" id="2.7.1.40" evidence="4"/>
<dbReference type="GO" id="GO:0005524">
    <property type="term" value="F:ATP binding"/>
    <property type="evidence" value="ECO:0007669"/>
    <property type="project" value="UniProtKB-KW"/>
</dbReference>
<gene>
    <name evidence="14" type="ORF">PHYSODRAFT_326633</name>
</gene>
<dbReference type="InterPro" id="IPR040442">
    <property type="entry name" value="Pyrv_kinase-like_dom_sf"/>
</dbReference>
<evidence type="ECO:0000256" key="1">
    <source>
        <dbReference type="ARBA" id="ARBA00001958"/>
    </source>
</evidence>
<organism evidence="14 15">
    <name type="scientific">Phytophthora sojae (strain P6497)</name>
    <name type="common">Soybean stem and root rot agent</name>
    <name type="synonym">Phytophthora megasperma f. sp. glycines</name>
    <dbReference type="NCBI Taxonomy" id="1094619"/>
    <lineage>
        <taxon>Eukaryota</taxon>
        <taxon>Sar</taxon>
        <taxon>Stramenopiles</taxon>
        <taxon>Oomycota</taxon>
        <taxon>Peronosporomycetes</taxon>
        <taxon>Peronosporales</taxon>
        <taxon>Peronosporaceae</taxon>
        <taxon>Phytophthora</taxon>
    </lineage>
</organism>
<comment type="pathway">
    <text evidence="2">Carbohydrate degradation; glycolysis; pyruvate from D-glyceraldehyde 3-phosphate: step 5/5.</text>
</comment>
<dbReference type="GO" id="GO:0000287">
    <property type="term" value="F:magnesium ion binding"/>
    <property type="evidence" value="ECO:0007669"/>
    <property type="project" value="InterPro"/>
</dbReference>
<name>G4YX74_PHYSP</name>
<dbReference type="Gene3D" id="3.20.20.60">
    <property type="entry name" value="Phosphoenolpyruvate-binding domains"/>
    <property type="match status" value="2"/>
</dbReference>
<dbReference type="PANTHER" id="PTHR11817">
    <property type="entry name" value="PYRUVATE KINASE"/>
    <property type="match status" value="1"/>
</dbReference>
<keyword evidence="15" id="KW-1185">Reference proteome</keyword>
<dbReference type="Proteomes" id="UP000002640">
    <property type="component" value="Unassembled WGS sequence"/>
</dbReference>
<dbReference type="STRING" id="1094619.G4YX74"/>
<evidence type="ECO:0000256" key="5">
    <source>
        <dbReference type="ARBA" id="ARBA00022679"/>
    </source>
</evidence>
<evidence type="ECO:0000256" key="8">
    <source>
        <dbReference type="ARBA" id="ARBA00022777"/>
    </source>
</evidence>
<dbReference type="InterPro" id="IPR015813">
    <property type="entry name" value="Pyrv/PenolPyrv_kinase-like_dom"/>
</dbReference>
<dbReference type="EMBL" id="JH159152">
    <property type="protein sequence ID" value="EGZ25642.1"/>
    <property type="molecule type" value="Genomic_DNA"/>
</dbReference>
<feature type="domain" description="Pyruvate kinase barrel" evidence="13">
    <location>
        <begin position="123"/>
        <end position="194"/>
    </location>
</feature>
<dbReference type="GO" id="GO:0016301">
    <property type="term" value="F:kinase activity"/>
    <property type="evidence" value="ECO:0007669"/>
    <property type="project" value="UniProtKB-KW"/>
</dbReference>
<evidence type="ECO:0000256" key="3">
    <source>
        <dbReference type="ARBA" id="ARBA00008663"/>
    </source>
</evidence>
<evidence type="ECO:0000256" key="11">
    <source>
        <dbReference type="ARBA" id="ARBA00023152"/>
    </source>
</evidence>
<keyword evidence="7" id="KW-0547">Nucleotide-binding</keyword>
<dbReference type="SMR" id="G4YX74"/>
<proteinExistence type="inferred from homology"/>
<evidence type="ECO:0000256" key="4">
    <source>
        <dbReference type="ARBA" id="ARBA00012142"/>
    </source>
</evidence>
<dbReference type="GO" id="GO:0030955">
    <property type="term" value="F:potassium ion binding"/>
    <property type="evidence" value="ECO:0007669"/>
    <property type="project" value="InterPro"/>
</dbReference>
<keyword evidence="5" id="KW-0808">Transferase</keyword>
<keyword evidence="10" id="KW-0460">Magnesium</keyword>